<comment type="caution">
    <text evidence="1">The sequence shown here is derived from an EMBL/GenBank/DDBJ whole genome shotgun (WGS) entry which is preliminary data.</text>
</comment>
<gene>
    <name evidence="1" type="ORF">Ahy_A04g018531</name>
</gene>
<reference evidence="1 2" key="1">
    <citation type="submission" date="2019-01" db="EMBL/GenBank/DDBJ databases">
        <title>Sequencing of cultivated peanut Arachis hypogaea provides insights into genome evolution and oil improvement.</title>
        <authorList>
            <person name="Chen X."/>
        </authorList>
    </citation>
    <scope>NUCLEOTIDE SEQUENCE [LARGE SCALE GENOMIC DNA]</scope>
    <source>
        <strain evidence="2">cv. Fuhuasheng</strain>
        <tissue evidence="1">Leaves</tissue>
    </source>
</reference>
<dbReference type="EMBL" id="SDMP01000004">
    <property type="protein sequence ID" value="RYR61358.1"/>
    <property type="molecule type" value="Genomic_DNA"/>
</dbReference>
<protein>
    <recommendedName>
        <fullName evidence="3">Disease resistance protein</fullName>
    </recommendedName>
</protein>
<accession>A0A445DDV3</accession>
<evidence type="ECO:0008006" key="3">
    <source>
        <dbReference type="Google" id="ProtNLM"/>
    </source>
</evidence>
<name>A0A445DDV3_ARAHY</name>
<dbReference type="Gene3D" id="3.80.10.10">
    <property type="entry name" value="Ribonuclease Inhibitor"/>
    <property type="match status" value="1"/>
</dbReference>
<evidence type="ECO:0000313" key="1">
    <source>
        <dbReference type="EMBL" id="RYR61358.1"/>
    </source>
</evidence>
<proteinExistence type="predicted"/>
<dbReference type="SUPFAM" id="SSF52058">
    <property type="entry name" value="L domain-like"/>
    <property type="match status" value="1"/>
</dbReference>
<organism evidence="1 2">
    <name type="scientific">Arachis hypogaea</name>
    <name type="common">Peanut</name>
    <dbReference type="NCBI Taxonomy" id="3818"/>
    <lineage>
        <taxon>Eukaryota</taxon>
        <taxon>Viridiplantae</taxon>
        <taxon>Streptophyta</taxon>
        <taxon>Embryophyta</taxon>
        <taxon>Tracheophyta</taxon>
        <taxon>Spermatophyta</taxon>
        <taxon>Magnoliopsida</taxon>
        <taxon>eudicotyledons</taxon>
        <taxon>Gunneridae</taxon>
        <taxon>Pentapetalae</taxon>
        <taxon>rosids</taxon>
        <taxon>fabids</taxon>
        <taxon>Fabales</taxon>
        <taxon>Fabaceae</taxon>
        <taxon>Papilionoideae</taxon>
        <taxon>50 kb inversion clade</taxon>
        <taxon>dalbergioids sensu lato</taxon>
        <taxon>Dalbergieae</taxon>
        <taxon>Pterocarpus clade</taxon>
        <taxon>Arachis</taxon>
    </lineage>
</organism>
<evidence type="ECO:0000313" key="2">
    <source>
        <dbReference type="Proteomes" id="UP000289738"/>
    </source>
</evidence>
<keyword evidence="2" id="KW-1185">Reference proteome</keyword>
<dbReference type="AlphaFoldDB" id="A0A445DDV3"/>
<dbReference type="InterPro" id="IPR032675">
    <property type="entry name" value="LRR_dom_sf"/>
</dbReference>
<dbReference type="Proteomes" id="UP000289738">
    <property type="component" value="Chromosome A04"/>
</dbReference>
<sequence>MGNKTHINILELKWLDNSWDHWLRGIRELDNIKGFAESRTYPSYPFFVEESLVIVPASLQSLQFSHFSNLETLDCKGLHHLTSLKELRIKYCPKLENITQENLPTSIAKLHIWIQHNLKIPYAPNSYRKSTFLLFFLSFFFFPASLDFQFDPGKVKEAKGCDIPINLSTTTEYFN</sequence>